<comment type="pathway">
    <text evidence="3 7">Amino-acid biosynthesis; L-leucine biosynthesis; L-leucine from 3-methyl-2-oxobutanoate: step 2/4.</text>
</comment>
<evidence type="ECO:0000256" key="2">
    <source>
        <dbReference type="ARBA" id="ARBA00002695"/>
    </source>
</evidence>
<comment type="caution">
    <text evidence="9">The sequence shown here is derived from an EMBL/GenBank/DDBJ whole genome shotgun (WGS) entry which is preliminary data.</text>
</comment>
<organism evidence="9 10">
    <name type="scientific">Massilia hydrophila</name>
    <dbReference type="NCBI Taxonomy" id="3044279"/>
    <lineage>
        <taxon>Bacteria</taxon>
        <taxon>Pseudomonadati</taxon>
        <taxon>Pseudomonadota</taxon>
        <taxon>Betaproteobacteria</taxon>
        <taxon>Burkholderiales</taxon>
        <taxon>Oxalobacteraceae</taxon>
        <taxon>Telluria group</taxon>
        <taxon>Massilia</taxon>
    </lineage>
</organism>
<dbReference type="InterPro" id="IPR033940">
    <property type="entry name" value="IPMI_Swivel"/>
</dbReference>
<dbReference type="EC" id="4.2.1.33" evidence="7"/>
<dbReference type="InterPro" id="IPR015928">
    <property type="entry name" value="Aconitase/3IPM_dehydase_swvl"/>
</dbReference>
<comment type="subunit">
    <text evidence="5 7">Heterodimer of LeuC and LeuD.</text>
</comment>
<dbReference type="Pfam" id="PF00694">
    <property type="entry name" value="Aconitase_C"/>
    <property type="match status" value="1"/>
</dbReference>
<dbReference type="EMBL" id="JAHYBX010000006">
    <property type="protein sequence ID" value="MCA1857371.1"/>
    <property type="molecule type" value="Genomic_DNA"/>
</dbReference>
<evidence type="ECO:0000256" key="3">
    <source>
        <dbReference type="ARBA" id="ARBA00004729"/>
    </source>
</evidence>
<dbReference type="NCBIfam" id="TIGR02087">
    <property type="entry name" value="LEUD_arch"/>
    <property type="match status" value="1"/>
</dbReference>
<evidence type="ECO:0000256" key="4">
    <source>
        <dbReference type="ARBA" id="ARBA00009869"/>
    </source>
</evidence>
<keyword evidence="7" id="KW-0028">Amino-acid biosynthesis</keyword>
<evidence type="ECO:0000313" key="10">
    <source>
        <dbReference type="Proteomes" id="UP001198602"/>
    </source>
</evidence>
<comment type="function">
    <text evidence="2 7">Catalyzes the isomerization between 2-isopropylmalate and 3-isopropylmalate, via the formation of 2-isopropylmaleate.</text>
</comment>
<keyword evidence="10" id="KW-1185">Reference proteome</keyword>
<proteinExistence type="inferred from homology"/>
<evidence type="ECO:0000256" key="1">
    <source>
        <dbReference type="ARBA" id="ARBA00000491"/>
    </source>
</evidence>
<dbReference type="InterPro" id="IPR000573">
    <property type="entry name" value="AconitaseA/IPMdHydase_ssu_swvl"/>
</dbReference>
<evidence type="ECO:0000313" key="9">
    <source>
        <dbReference type="EMBL" id="MCA1857371.1"/>
    </source>
</evidence>
<sequence>MSGRVWKVGDDIDTDALAPGKYMKCDIDEIARHCLEDVLPGFAAAVRPGDVLVAGRNFGIGSSREQAPEALRRLGIAAVVAPSFAGLFYRNALNLGLAVLVCEGAAAIPDGVRVAVDPAAGRIDGPGIALSCQPIPPFLLQMLAAGGLMPHLAQRLANEPQLGKRR</sequence>
<feature type="domain" description="Aconitase A/isopropylmalate dehydratase small subunit swivel" evidence="8">
    <location>
        <begin position="50"/>
        <end position="98"/>
    </location>
</feature>
<accession>A0ABS7YCF5</accession>
<keyword evidence="7" id="KW-0432">Leucine biosynthesis</keyword>
<dbReference type="Gene3D" id="3.20.19.10">
    <property type="entry name" value="Aconitase, domain 4"/>
    <property type="match status" value="1"/>
</dbReference>
<dbReference type="PANTHER" id="PTHR43345">
    <property type="entry name" value="3-ISOPROPYLMALATE DEHYDRATASE SMALL SUBUNIT 2-RELATED-RELATED"/>
    <property type="match status" value="1"/>
</dbReference>
<evidence type="ECO:0000256" key="5">
    <source>
        <dbReference type="ARBA" id="ARBA00011271"/>
    </source>
</evidence>
<dbReference type="CDD" id="cd01577">
    <property type="entry name" value="IPMI_Swivel"/>
    <property type="match status" value="1"/>
</dbReference>
<evidence type="ECO:0000259" key="8">
    <source>
        <dbReference type="Pfam" id="PF00694"/>
    </source>
</evidence>
<reference evidence="9 10" key="1">
    <citation type="submission" date="2021-07" db="EMBL/GenBank/DDBJ databases">
        <title>Characterization of Violacein-producing bacteria and related species.</title>
        <authorList>
            <person name="Wilson H.S."/>
            <person name="De Leon M.E."/>
        </authorList>
    </citation>
    <scope>NUCLEOTIDE SEQUENCE [LARGE SCALE GENOMIC DNA]</scope>
    <source>
        <strain evidence="9 10">HSC-2F05</strain>
    </source>
</reference>
<evidence type="ECO:0000256" key="6">
    <source>
        <dbReference type="ARBA" id="ARBA00023239"/>
    </source>
</evidence>
<protein>
    <recommendedName>
        <fullName evidence="7">3-isopropylmalate dehydratase small subunit</fullName>
        <ecNumber evidence="7">4.2.1.33</ecNumber>
    </recommendedName>
    <alternativeName>
        <fullName evidence="7">Alpha-IPM isomerase</fullName>
        <shortName evidence="7">IPMI</shortName>
    </alternativeName>
    <alternativeName>
        <fullName evidence="7">Isopropylmalate isomerase</fullName>
    </alternativeName>
</protein>
<name>A0ABS7YCF5_9BURK</name>
<dbReference type="InterPro" id="IPR050075">
    <property type="entry name" value="LeuD"/>
</dbReference>
<keyword evidence="7" id="KW-0100">Branched-chain amino acid biosynthesis</keyword>
<dbReference type="HAMAP" id="MF_01032">
    <property type="entry name" value="LeuD_type2"/>
    <property type="match status" value="1"/>
</dbReference>
<dbReference type="SUPFAM" id="SSF52016">
    <property type="entry name" value="LeuD/IlvD-like"/>
    <property type="match status" value="1"/>
</dbReference>
<dbReference type="PANTHER" id="PTHR43345:SF2">
    <property type="entry name" value="3-ISOPROPYLMALATE DEHYDRATASE SMALL SUBUNIT 1"/>
    <property type="match status" value="1"/>
</dbReference>
<dbReference type="InterPro" id="IPR011827">
    <property type="entry name" value="LeuD_type2/HacB/DmdB"/>
</dbReference>
<dbReference type="Proteomes" id="UP001198602">
    <property type="component" value="Unassembled WGS sequence"/>
</dbReference>
<comment type="similarity">
    <text evidence="4 7">Belongs to the LeuD family. LeuD type 2 subfamily.</text>
</comment>
<comment type="catalytic activity">
    <reaction evidence="1 7">
        <text>(2R,3S)-3-isopropylmalate = (2S)-2-isopropylmalate</text>
        <dbReference type="Rhea" id="RHEA:32287"/>
        <dbReference type="ChEBI" id="CHEBI:1178"/>
        <dbReference type="ChEBI" id="CHEBI:35121"/>
        <dbReference type="EC" id="4.2.1.33"/>
    </reaction>
</comment>
<keyword evidence="6 7" id="KW-0456">Lyase</keyword>
<evidence type="ECO:0000256" key="7">
    <source>
        <dbReference type="HAMAP-Rule" id="MF_01032"/>
    </source>
</evidence>
<dbReference type="RefSeq" id="WP_225239587.1">
    <property type="nucleotide sequence ID" value="NZ_JAHYBX010000006.1"/>
</dbReference>
<gene>
    <name evidence="7" type="primary">leuD</name>
    <name evidence="9" type="ORF">LE190_15765</name>
</gene>